<reference evidence="3" key="1">
    <citation type="journal article" date="2019" name="Int. J. Syst. Evol. Microbiol.">
        <title>The Global Catalogue of Microorganisms (GCM) 10K type strain sequencing project: providing services to taxonomists for standard genome sequencing and annotation.</title>
        <authorList>
            <consortium name="The Broad Institute Genomics Platform"/>
            <consortium name="The Broad Institute Genome Sequencing Center for Infectious Disease"/>
            <person name="Wu L."/>
            <person name="Ma J."/>
        </authorList>
    </citation>
    <scope>NUCLEOTIDE SEQUENCE [LARGE SCALE GENOMIC DNA]</scope>
    <source>
        <strain evidence="3">CGMCC 1.15067</strain>
    </source>
</reference>
<keyword evidence="1" id="KW-1133">Transmembrane helix</keyword>
<keyword evidence="1" id="KW-0472">Membrane</keyword>
<dbReference type="Proteomes" id="UP001597403">
    <property type="component" value="Unassembled WGS sequence"/>
</dbReference>
<proteinExistence type="predicted"/>
<feature type="transmembrane region" description="Helical" evidence="1">
    <location>
        <begin position="7"/>
        <end position="26"/>
    </location>
</feature>
<protein>
    <submittedName>
        <fullName evidence="2">Uncharacterized protein</fullName>
    </submittedName>
</protein>
<feature type="transmembrane region" description="Helical" evidence="1">
    <location>
        <begin position="32"/>
        <end position="53"/>
    </location>
</feature>
<sequence length="87" mass="9810">MTRLFKIIFVTCPIVAVLSLLMRLIYPQSFGLLALAAFAYFVLTLTQVIEFSTINPQKYNPFQRILAILGCLVCLAGLAYIGFIYKQ</sequence>
<evidence type="ECO:0000313" key="3">
    <source>
        <dbReference type="Proteomes" id="UP001597403"/>
    </source>
</evidence>
<evidence type="ECO:0000256" key="1">
    <source>
        <dbReference type="SAM" id="Phobius"/>
    </source>
</evidence>
<gene>
    <name evidence="2" type="ORF">ACFSGI_09425</name>
</gene>
<name>A0ABW4UU63_9BACL</name>
<accession>A0ABW4UU63</accession>
<dbReference type="RefSeq" id="WP_204823869.1">
    <property type="nucleotide sequence ID" value="NZ_JBHUGF010000010.1"/>
</dbReference>
<comment type="caution">
    <text evidence="2">The sequence shown here is derived from an EMBL/GenBank/DDBJ whole genome shotgun (WGS) entry which is preliminary data.</text>
</comment>
<feature type="transmembrane region" description="Helical" evidence="1">
    <location>
        <begin position="65"/>
        <end position="85"/>
    </location>
</feature>
<keyword evidence="3" id="KW-1185">Reference proteome</keyword>
<organism evidence="2 3">
    <name type="scientific">Paenibacillus nicotianae</name>
    <dbReference type="NCBI Taxonomy" id="1526551"/>
    <lineage>
        <taxon>Bacteria</taxon>
        <taxon>Bacillati</taxon>
        <taxon>Bacillota</taxon>
        <taxon>Bacilli</taxon>
        <taxon>Bacillales</taxon>
        <taxon>Paenibacillaceae</taxon>
        <taxon>Paenibacillus</taxon>
    </lineage>
</organism>
<evidence type="ECO:0000313" key="2">
    <source>
        <dbReference type="EMBL" id="MFD1990178.1"/>
    </source>
</evidence>
<dbReference type="EMBL" id="JBHUGF010000010">
    <property type="protein sequence ID" value="MFD1990178.1"/>
    <property type="molecule type" value="Genomic_DNA"/>
</dbReference>
<keyword evidence="1" id="KW-0812">Transmembrane</keyword>